<sequence length="68" mass="7694">MFCPNISSAVVFRRFFSLNIPIKKLQISTSRSSGPGGQSVNKSETKVQIRFNVQSADWLSDELKEKFL</sequence>
<dbReference type="Pfam" id="PF00472">
    <property type="entry name" value="RF-1"/>
    <property type="match status" value="1"/>
</dbReference>
<dbReference type="InterPro" id="IPR000352">
    <property type="entry name" value="Pep_chain_release_fac_I"/>
</dbReference>
<dbReference type="GO" id="GO:0016150">
    <property type="term" value="F:translation release factor activity, codon nonspecific"/>
    <property type="evidence" value="ECO:0007669"/>
    <property type="project" value="TreeGrafter"/>
</dbReference>
<dbReference type="EMBL" id="CP056070">
    <property type="protein sequence ID" value="UKK01043.2"/>
    <property type="molecule type" value="Genomic_DNA"/>
</dbReference>
<dbReference type="GO" id="GO:0004045">
    <property type="term" value="F:peptidyl-tRNA hydrolase activity"/>
    <property type="evidence" value="ECO:0007669"/>
    <property type="project" value="UniProtKB-EC"/>
</dbReference>
<feature type="domain" description="Prokaryotic-type class I peptide chain release factors" evidence="1">
    <location>
        <begin position="31"/>
        <end position="47"/>
    </location>
</feature>
<dbReference type="PANTHER" id="PTHR11075">
    <property type="entry name" value="PEPTIDE CHAIN RELEASE FACTOR"/>
    <property type="match status" value="1"/>
</dbReference>
<dbReference type="PROSITE" id="PS00745">
    <property type="entry name" value="RF_PROK_I"/>
    <property type="match status" value="1"/>
</dbReference>
<dbReference type="PANTHER" id="PTHR11075:SF54">
    <property type="entry name" value="LARGE RIBOSOMAL SUBUNIT PROTEIN ML62"/>
    <property type="match status" value="1"/>
</dbReference>
<dbReference type="Gene3D" id="3.30.160.20">
    <property type="match status" value="1"/>
</dbReference>
<protein>
    <submittedName>
        <fullName evidence="2">Peptide chain release factor 2</fullName>
        <ecNumber evidence="2">3.1.1.29</ecNumber>
    </submittedName>
</protein>
<dbReference type="EC" id="3.1.1.29" evidence="2"/>
<dbReference type="AlphaFoldDB" id="A0A976MB61"/>
<dbReference type="InterPro" id="IPR052104">
    <property type="entry name" value="Mito_Release_Factor_mL62"/>
</dbReference>
<reference evidence="2" key="1">
    <citation type="submission" date="2022-07" db="EMBL/GenBank/DDBJ databases">
        <title>Evaluation of T. orientalis genome assembly methods using nanopore sequencing and analysis of variation between genomes.</title>
        <authorList>
            <person name="Yam J."/>
            <person name="Micallef M.L."/>
            <person name="Liu M."/>
            <person name="Djordjevic S.P."/>
            <person name="Bogema D.R."/>
            <person name="Jenkins C."/>
        </authorList>
    </citation>
    <scope>NUCLEOTIDE SEQUENCE</scope>
    <source>
        <strain evidence="2">Goon Nure</strain>
    </source>
</reference>
<dbReference type="GO" id="GO:0005762">
    <property type="term" value="C:mitochondrial large ribosomal subunit"/>
    <property type="evidence" value="ECO:0007669"/>
    <property type="project" value="TreeGrafter"/>
</dbReference>
<name>A0A976MB61_THEOR</name>
<organism evidence="2 3">
    <name type="scientific">Theileria orientalis</name>
    <dbReference type="NCBI Taxonomy" id="68886"/>
    <lineage>
        <taxon>Eukaryota</taxon>
        <taxon>Sar</taxon>
        <taxon>Alveolata</taxon>
        <taxon>Apicomplexa</taxon>
        <taxon>Aconoidasida</taxon>
        <taxon>Piroplasmida</taxon>
        <taxon>Theileriidae</taxon>
        <taxon>Theileria</taxon>
    </lineage>
</organism>
<evidence type="ECO:0000259" key="1">
    <source>
        <dbReference type="PROSITE" id="PS00745"/>
    </source>
</evidence>
<dbReference type="SUPFAM" id="SSF110916">
    <property type="entry name" value="Peptidyl-tRNA hydrolase domain-like"/>
    <property type="match status" value="1"/>
</dbReference>
<accession>A0A976MB61</accession>
<keyword evidence="2" id="KW-0378">Hydrolase</keyword>
<dbReference type="GO" id="GO:0070126">
    <property type="term" value="P:mitochondrial translational termination"/>
    <property type="evidence" value="ECO:0007669"/>
    <property type="project" value="TreeGrafter"/>
</dbReference>
<proteinExistence type="predicted"/>
<evidence type="ECO:0000313" key="3">
    <source>
        <dbReference type="Proteomes" id="UP000244811"/>
    </source>
</evidence>
<evidence type="ECO:0000313" key="2">
    <source>
        <dbReference type="EMBL" id="UKK01043.2"/>
    </source>
</evidence>
<gene>
    <name evidence="2" type="ORF">MACK_001856</name>
</gene>
<dbReference type="Proteomes" id="UP000244811">
    <property type="component" value="Chromosome 3"/>
</dbReference>